<sequence length="173" mass="19520">MCSRLVNQSLRVLTEVISSLLFTQGRTNLPISQFNNVVALLPFKCPVEIAAGNVMMFILSNRNCDIGHIKAAFPELGNLEYDLSILFWFWTMAYRALSVLHDDEYLETVLDQAHGLVRDAAFRLCPSATSGTGSWTPSILFKNAERRTGLGCSKRRLKKLPETWVCLRLQIII</sequence>
<dbReference type="OrthoDB" id="17262at2759"/>
<evidence type="ECO:0000313" key="3">
    <source>
        <dbReference type="Proteomes" id="UP000015354"/>
    </source>
</evidence>
<evidence type="ECO:0000259" key="1">
    <source>
        <dbReference type="Pfam" id="PF12246"/>
    </source>
</evidence>
<accession>S9TIK7</accession>
<feature type="domain" description="Post-transcriptional regulator MKT1 C-terminal" evidence="1">
    <location>
        <begin position="4"/>
        <end position="107"/>
    </location>
</feature>
<dbReference type="AlphaFoldDB" id="S9TIK7"/>
<protein>
    <recommendedName>
        <fullName evidence="1">Post-transcriptional regulator MKT1 C-terminal domain-containing protein</fullName>
    </recommendedName>
</protein>
<reference evidence="2 3" key="1">
    <citation type="journal article" date="2013" name="PLoS ONE">
        <title>Predicting the Proteins of Angomonas deanei, Strigomonas culicis and Their Respective Endosymbionts Reveals New Aspects of the Trypanosomatidae Family.</title>
        <authorList>
            <person name="Motta M.C."/>
            <person name="Martins A.C."/>
            <person name="de Souza S.S."/>
            <person name="Catta-Preta C.M."/>
            <person name="Silva R."/>
            <person name="Klein C.C."/>
            <person name="de Almeida L.G."/>
            <person name="de Lima Cunha O."/>
            <person name="Ciapina L.P."/>
            <person name="Brocchi M."/>
            <person name="Colabardini A.C."/>
            <person name="de Araujo Lima B."/>
            <person name="Machado C.R."/>
            <person name="de Almeida Soares C.M."/>
            <person name="Probst C.M."/>
            <person name="de Menezes C.B."/>
            <person name="Thompson C.E."/>
            <person name="Bartholomeu D.C."/>
            <person name="Gradia D.F."/>
            <person name="Pavoni D.P."/>
            <person name="Grisard E.C."/>
            <person name="Fantinatti-Garboggini F."/>
            <person name="Marchini F.K."/>
            <person name="Rodrigues-Luiz G.F."/>
            <person name="Wagner G."/>
            <person name="Goldman G.H."/>
            <person name="Fietto J.L."/>
            <person name="Elias M.C."/>
            <person name="Goldman M.H."/>
            <person name="Sagot M.F."/>
            <person name="Pereira M."/>
            <person name="Stoco P.H."/>
            <person name="de Mendonca-Neto R.P."/>
            <person name="Teixeira S.M."/>
            <person name="Maciel T.E."/>
            <person name="de Oliveira Mendes T.A."/>
            <person name="Urmenyi T.P."/>
            <person name="de Souza W."/>
            <person name="Schenkman S."/>
            <person name="de Vasconcelos A.T."/>
        </authorList>
    </citation>
    <scope>NUCLEOTIDE SEQUENCE [LARGE SCALE GENOMIC DNA]</scope>
</reference>
<dbReference type="EMBL" id="ATMH01010930">
    <property type="protein sequence ID" value="EPY16714.1"/>
    <property type="molecule type" value="Genomic_DNA"/>
</dbReference>
<name>S9TIK7_9TRYP</name>
<evidence type="ECO:0000313" key="2">
    <source>
        <dbReference type="EMBL" id="EPY16714.1"/>
    </source>
</evidence>
<dbReference type="Pfam" id="PF12246">
    <property type="entry name" value="MKT1_C"/>
    <property type="match status" value="1"/>
</dbReference>
<proteinExistence type="predicted"/>
<organism evidence="2 3">
    <name type="scientific">Strigomonas culicis</name>
    <dbReference type="NCBI Taxonomy" id="28005"/>
    <lineage>
        <taxon>Eukaryota</taxon>
        <taxon>Discoba</taxon>
        <taxon>Euglenozoa</taxon>
        <taxon>Kinetoplastea</taxon>
        <taxon>Metakinetoplastina</taxon>
        <taxon>Trypanosomatida</taxon>
        <taxon>Trypanosomatidae</taxon>
        <taxon>Strigomonadinae</taxon>
        <taxon>Strigomonas</taxon>
    </lineage>
</organism>
<comment type="caution">
    <text evidence="2">The sequence shown here is derived from an EMBL/GenBank/DDBJ whole genome shotgun (WGS) entry which is preliminary data.</text>
</comment>
<gene>
    <name evidence="2" type="ORF">STCU_11043</name>
</gene>
<keyword evidence="3" id="KW-1185">Reference proteome</keyword>
<dbReference type="InterPro" id="IPR022039">
    <property type="entry name" value="MKT1_C"/>
</dbReference>
<dbReference type="Proteomes" id="UP000015354">
    <property type="component" value="Unassembled WGS sequence"/>
</dbReference>